<dbReference type="Pfam" id="PF00009">
    <property type="entry name" value="GTP_EFTU"/>
    <property type="match status" value="1"/>
</dbReference>
<feature type="domain" description="Tr-type G" evidence="9">
    <location>
        <begin position="1"/>
        <end position="173"/>
    </location>
</feature>
<keyword evidence="3" id="KW-0963">Cytoplasm</keyword>
<evidence type="ECO:0000256" key="6">
    <source>
        <dbReference type="ARBA" id="ARBA00023134"/>
    </source>
</evidence>
<dbReference type="InterPro" id="IPR009001">
    <property type="entry name" value="Transl_elong_EF1A/Init_IF2_C"/>
</dbReference>
<dbReference type="EMBL" id="LOHZ01000040">
    <property type="protein sequence ID" value="KYO64743.1"/>
    <property type="molecule type" value="Genomic_DNA"/>
</dbReference>
<gene>
    <name evidence="10" type="primary">selB</name>
    <name evidence="10" type="ORF">ATZ99_18010</name>
</gene>
<evidence type="ECO:0000313" key="11">
    <source>
        <dbReference type="Proteomes" id="UP000075737"/>
    </source>
</evidence>
<sequence length="640" mass="72322">MGNIIIGTAGHIDHGKTTLIKALTGIDTDRLKEEKERGITIDLGFAHFTLPNGKKVGIVDVPGHEKFVKNMLAGVGGIDLVLLVIAADEGIMPQTKEHLNILELLNTKKGIIVITKKDLVDNEWLEMVVEEVKETVKTSFLKDSPIIPVSSKTGEGLDLLVQKIQEMTQQEFEKDLYSPFRLPVDRVFTIPGIGTIVTGSLICGCVSVGDAVEIYPKKIKSKVRSIEVHGESREKAFAGQRTAINLVDVKPDDIKRGDVISIPGSMQPVEKAVINVKLLEDAEKSLKNRERVRFHAGTGEYLGRISIINREEILPGERAFAVIHFEEAVPVTYEDYFVIRRYSPVHTIGGGKVIFVNPAKIKKEKIDIAVKGLEKIANGGIKEFILVYLSLFGKPVTSIADLFPYLGKNYETIRSAVDSLVKDNSVVFLKSGNEEILCDMDYYDNLTEKAKEIVEAYHLKNPFSEGILKEELKSRLGLESKVFELFLSKWVQEGYFEGSGKYLKRKGYKIVLNEKEEQMKDKLLKIYEEKGWTPPAVEEVVQLLKDFEEEKIKSILNYLVLEGSLIKLNDEIYMHKTWVEKAKELLKNHFQKNKEISVSQFRDMLNTSRKYALPILEYFDGIYFTRRIKDVRIPGSRISD</sequence>
<evidence type="ECO:0000256" key="7">
    <source>
        <dbReference type="ARBA" id="ARBA00025526"/>
    </source>
</evidence>
<dbReference type="Pfam" id="PF09106">
    <property type="entry name" value="WHD_2nd_SelB"/>
    <property type="match status" value="1"/>
</dbReference>
<dbReference type="CDD" id="cd15491">
    <property type="entry name" value="selB_III"/>
    <property type="match status" value="1"/>
</dbReference>
<comment type="subcellular location">
    <subcellularLocation>
        <location evidence="1">Cytoplasm</location>
    </subcellularLocation>
</comment>
<dbReference type="GO" id="GO:0003723">
    <property type="term" value="F:RNA binding"/>
    <property type="evidence" value="ECO:0007669"/>
    <property type="project" value="InterPro"/>
</dbReference>
<dbReference type="GO" id="GO:0005525">
    <property type="term" value="F:GTP binding"/>
    <property type="evidence" value="ECO:0007669"/>
    <property type="project" value="UniProtKB-KW"/>
</dbReference>
<evidence type="ECO:0000256" key="8">
    <source>
        <dbReference type="ARBA" id="ARBA00031615"/>
    </source>
</evidence>
<dbReference type="Gene3D" id="1.10.10.10">
    <property type="entry name" value="Winged helix-like DNA-binding domain superfamily/Winged helix DNA-binding domain"/>
    <property type="match status" value="1"/>
</dbReference>
<dbReference type="GO" id="GO:0005737">
    <property type="term" value="C:cytoplasm"/>
    <property type="evidence" value="ECO:0007669"/>
    <property type="project" value="UniProtKB-SubCell"/>
</dbReference>
<evidence type="ECO:0000256" key="5">
    <source>
        <dbReference type="ARBA" id="ARBA00022917"/>
    </source>
</evidence>
<organism evidence="10 11">
    <name type="scientific">Thermovenabulum gondwanense</name>
    <dbReference type="NCBI Taxonomy" id="520767"/>
    <lineage>
        <taxon>Bacteria</taxon>
        <taxon>Bacillati</taxon>
        <taxon>Bacillota</taxon>
        <taxon>Clostridia</taxon>
        <taxon>Thermosediminibacterales</taxon>
        <taxon>Thermosediminibacteraceae</taxon>
        <taxon>Thermovenabulum</taxon>
    </lineage>
</organism>
<dbReference type="InterPro" id="IPR036390">
    <property type="entry name" value="WH_DNA-bd_sf"/>
</dbReference>
<dbReference type="SUPFAM" id="SSF46785">
    <property type="entry name" value="Winged helix' DNA-binding domain"/>
    <property type="match status" value="3"/>
</dbReference>
<dbReference type="FunFam" id="3.40.50.300:FF:001064">
    <property type="entry name" value="Selenocysteine-specific translation elongation factor"/>
    <property type="match status" value="1"/>
</dbReference>
<dbReference type="STRING" id="520767.ATZ99_18010"/>
<dbReference type="SUPFAM" id="SSF50465">
    <property type="entry name" value="EF-Tu/eEF-1alpha/eIF2-gamma C-terminal domain"/>
    <property type="match status" value="1"/>
</dbReference>
<evidence type="ECO:0000256" key="4">
    <source>
        <dbReference type="ARBA" id="ARBA00022741"/>
    </source>
</evidence>
<evidence type="ECO:0000256" key="1">
    <source>
        <dbReference type="ARBA" id="ARBA00004496"/>
    </source>
</evidence>
<dbReference type="RefSeq" id="WP_068748916.1">
    <property type="nucleotide sequence ID" value="NZ_LOHZ01000040.1"/>
</dbReference>
<dbReference type="InterPro" id="IPR031157">
    <property type="entry name" value="G_TR_CS"/>
</dbReference>
<dbReference type="Gene3D" id="1.10.10.2770">
    <property type="match status" value="1"/>
</dbReference>
<proteinExistence type="predicted"/>
<dbReference type="InterPro" id="IPR004161">
    <property type="entry name" value="EFTu-like_2"/>
</dbReference>
<keyword evidence="4" id="KW-0547">Nucleotide-binding</keyword>
<dbReference type="PANTHER" id="PTHR43721:SF22">
    <property type="entry name" value="ELONGATION FACTOR TU, MITOCHONDRIAL"/>
    <property type="match status" value="1"/>
</dbReference>
<dbReference type="NCBIfam" id="TIGR00231">
    <property type="entry name" value="small_GTP"/>
    <property type="match status" value="1"/>
</dbReference>
<keyword evidence="6" id="KW-0342">GTP-binding</keyword>
<dbReference type="PRINTS" id="PR00315">
    <property type="entry name" value="ELONGATNFCT"/>
</dbReference>
<dbReference type="Gene3D" id="3.40.50.300">
    <property type="entry name" value="P-loop containing nucleotide triphosphate hydrolases"/>
    <property type="match status" value="1"/>
</dbReference>
<dbReference type="InterPro" id="IPR005225">
    <property type="entry name" value="Small_GTP-bd"/>
</dbReference>
<dbReference type="InterPro" id="IPR036388">
    <property type="entry name" value="WH-like_DNA-bd_sf"/>
</dbReference>
<dbReference type="InterPro" id="IPR050055">
    <property type="entry name" value="EF-Tu_GTPase"/>
</dbReference>
<evidence type="ECO:0000256" key="3">
    <source>
        <dbReference type="ARBA" id="ARBA00022490"/>
    </source>
</evidence>
<comment type="function">
    <text evidence="7">Translation factor necessary for the incorporation of selenocysteine into proteins. It probably replaces EF-Tu for the insertion of selenocysteine directed by the UGA codon. SelB binds GTP and GDP.</text>
</comment>
<dbReference type="GO" id="GO:0003746">
    <property type="term" value="F:translation elongation factor activity"/>
    <property type="evidence" value="ECO:0007669"/>
    <property type="project" value="UniProtKB-KW"/>
</dbReference>
<dbReference type="Pfam" id="PF09107">
    <property type="entry name" value="WHD_3rd_SelB"/>
    <property type="match status" value="1"/>
</dbReference>
<dbReference type="InterPro" id="IPR027417">
    <property type="entry name" value="P-loop_NTPase"/>
</dbReference>
<dbReference type="GO" id="GO:0001514">
    <property type="term" value="P:selenocysteine incorporation"/>
    <property type="evidence" value="ECO:0007669"/>
    <property type="project" value="InterPro"/>
</dbReference>
<dbReference type="SUPFAM" id="SSF52540">
    <property type="entry name" value="P-loop containing nucleoside triphosphate hydrolases"/>
    <property type="match status" value="1"/>
</dbReference>
<comment type="caution">
    <text evidence="10">The sequence shown here is derived from an EMBL/GenBank/DDBJ whole genome shotgun (WGS) entry which is preliminary data.</text>
</comment>
<dbReference type="InterPro" id="IPR015191">
    <property type="entry name" value="SelB_WHD4"/>
</dbReference>
<keyword evidence="5" id="KW-0648">Protein biosynthesis</keyword>
<dbReference type="PROSITE" id="PS00301">
    <property type="entry name" value="G_TR_1"/>
    <property type="match status" value="1"/>
</dbReference>
<dbReference type="NCBIfam" id="TIGR00475">
    <property type="entry name" value="selB"/>
    <property type="match status" value="1"/>
</dbReference>
<dbReference type="CDD" id="cd04171">
    <property type="entry name" value="SelB"/>
    <property type="match status" value="1"/>
</dbReference>
<dbReference type="InterPro" id="IPR000795">
    <property type="entry name" value="T_Tr_GTP-bd_dom"/>
</dbReference>
<reference evidence="10 11" key="1">
    <citation type="submission" date="2015-12" db="EMBL/GenBank/DDBJ databases">
        <title>Draft genome of Thermovenabulum gondwanense isolated from a red thermophilic microbial mat colonisisng an outflow channel of a bore well.</title>
        <authorList>
            <person name="Patel B.K."/>
        </authorList>
    </citation>
    <scope>NUCLEOTIDE SEQUENCE [LARGE SCALE GENOMIC DNA]</scope>
    <source>
        <strain evidence="10 11">R270</strain>
    </source>
</reference>
<dbReference type="InterPro" id="IPR004535">
    <property type="entry name" value="Transl_elong_SelB"/>
</dbReference>
<name>A0A161PTB5_9FIRM</name>
<dbReference type="InterPro" id="IPR057335">
    <property type="entry name" value="Beta-barrel_SelB"/>
</dbReference>
<dbReference type="GO" id="GO:0003924">
    <property type="term" value="F:GTPase activity"/>
    <property type="evidence" value="ECO:0007669"/>
    <property type="project" value="InterPro"/>
</dbReference>
<dbReference type="Proteomes" id="UP000075737">
    <property type="component" value="Unassembled WGS sequence"/>
</dbReference>
<accession>A0A161PTB5</accession>
<evidence type="ECO:0000313" key="10">
    <source>
        <dbReference type="EMBL" id="KYO64743.1"/>
    </source>
</evidence>
<dbReference type="AlphaFoldDB" id="A0A161PTB5"/>
<dbReference type="Pfam" id="PF25461">
    <property type="entry name" value="Beta-barrel_SelB"/>
    <property type="match status" value="1"/>
</dbReference>
<dbReference type="InterPro" id="IPR015190">
    <property type="entry name" value="Elong_fac_SelB-wing-hlx_typ-2"/>
</dbReference>
<protein>
    <recommendedName>
        <fullName evidence="2">Selenocysteine-specific elongation factor</fullName>
    </recommendedName>
    <alternativeName>
        <fullName evidence="8">SelB translation factor</fullName>
    </alternativeName>
</protein>
<dbReference type="SUPFAM" id="SSF50447">
    <property type="entry name" value="Translation proteins"/>
    <property type="match status" value="1"/>
</dbReference>
<dbReference type="CDD" id="cd03696">
    <property type="entry name" value="SelB_II"/>
    <property type="match status" value="1"/>
</dbReference>
<dbReference type="OrthoDB" id="9804504at2"/>
<dbReference type="PATRIC" id="fig|520767.4.peg.1921"/>
<dbReference type="PROSITE" id="PS51722">
    <property type="entry name" value="G_TR_2"/>
    <property type="match status" value="1"/>
</dbReference>
<dbReference type="PANTHER" id="PTHR43721">
    <property type="entry name" value="ELONGATION FACTOR TU-RELATED"/>
    <property type="match status" value="1"/>
</dbReference>
<keyword evidence="10" id="KW-0251">Elongation factor</keyword>
<dbReference type="Gene3D" id="2.40.30.10">
    <property type="entry name" value="Translation factors"/>
    <property type="match status" value="1"/>
</dbReference>
<evidence type="ECO:0000259" key="9">
    <source>
        <dbReference type="PROSITE" id="PS51722"/>
    </source>
</evidence>
<dbReference type="Pfam" id="PF03144">
    <property type="entry name" value="GTP_EFTU_D2"/>
    <property type="match status" value="1"/>
</dbReference>
<keyword evidence="11" id="KW-1185">Reference proteome</keyword>
<evidence type="ECO:0000256" key="2">
    <source>
        <dbReference type="ARBA" id="ARBA00015953"/>
    </source>
</evidence>
<dbReference type="InterPro" id="IPR009000">
    <property type="entry name" value="Transl_B-barrel_sf"/>
</dbReference>